<keyword evidence="3" id="KW-1185">Reference proteome</keyword>
<name>A0AAV7WZ83_PLEWA</name>
<dbReference type="AlphaFoldDB" id="A0AAV7WZ83"/>
<evidence type="ECO:0000313" key="2">
    <source>
        <dbReference type="EMBL" id="KAJ1218181.1"/>
    </source>
</evidence>
<accession>A0AAV7WZ83</accession>
<dbReference type="EMBL" id="JANPWB010000001">
    <property type="protein sequence ID" value="KAJ1218181.1"/>
    <property type="molecule type" value="Genomic_DNA"/>
</dbReference>
<feature type="region of interest" description="Disordered" evidence="1">
    <location>
        <begin position="36"/>
        <end position="60"/>
    </location>
</feature>
<protein>
    <submittedName>
        <fullName evidence="2">Uncharacterized protein</fullName>
    </submittedName>
</protein>
<feature type="compositionally biased region" description="Basic and acidic residues" evidence="1">
    <location>
        <begin position="42"/>
        <end position="60"/>
    </location>
</feature>
<reference evidence="2" key="1">
    <citation type="journal article" date="2022" name="bioRxiv">
        <title>Sequencing and chromosome-scale assembly of the giantPleurodeles waltlgenome.</title>
        <authorList>
            <person name="Brown T."/>
            <person name="Elewa A."/>
            <person name="Iarovenko S."/>
            <person name="Subramanian E."/>
            <person name="Araus A.J."/>
            <person name="Petzold A."/>
            <person name="Susuki M."/>
            <person name="Suzuki K.-i.T."/>
            <person name="Hayashi T."/>
            <person name="Toyoda A."/>
            <person name="Oliveira C."/>
            <person name="Osipova E."/>
            <person name="Leigh N.D."/>
            <person name="Simon A."/>
            <person name="Yun M.H."/>
        </authorList>
    </citation>
    <scope>NUCLEOTIDE SEQUENCE</scope>
    <source>
        <strain evidence="2">20211129_DDA</strain>
        <tissue evidence="2">Liver</tissue>
    </source>
</reference>
<comment type="caution">
    <text evidence="2">The sequence shown here is derived from an EMBL/GenBank/DDBJ whole genome shotgun (WGS) entry which is preliminary data.</text>
</comment>
<evidence type="ECO:0000313" key="3">
    <source>
        <dbReference type="Proteomes" id="UP001066276"/>
    </source>
</evidence>
<sequence length="117" mass="12168">MVDGVADRADLLPRGTRTGELRRARVSALSEALCAGVPPPEEAGRGSRQWKEGPRGPLKAEELTKETQAAVACLASYERKACSASGCLTWALARTVVYGEGNVGCVGNLGPTVAAVE</sequence>
<evidence type="ECO:0000256" key="1">
    <source>
        <dbReference type="SAM" id="MobiDB-lite"/>
    </source>
</evidence>
<dbReference type="Proteomes" id="UP001066276">
    <property type="component" value="Chromosome 1_1"/>
</dbReference>
<organism evidence="2 3">
    <name type="scientific">Pleurodeles waltl</name>
    <name type="common">Iberian ribbed newt</name>
    <dbReference type="NCBI Taxonomy" id="8319"/>
    <lineage>
        <taxon>Eukaryota</taxon>
        <taxon>Metazoa</taxon>
        <taxon>Chordata</taxon>
        <taxon>Craniata</taxon>
        <taxon>Vertebrata</taxon>
        <taxon>Euteleostomi</taxon>
        <taxon>Amphibia</taxon>
        <taxon>Batrachia</taxon>
        <taxon>Caudata</taxon>
        <taxon>Salamandroidea</taxon>
        <taxon>Salamandridae</taxon>
        <taxon>Pleurodelinae</taxon>
        <taxon>Pleurodeles</taxon>
    </lineage>
</organism>
<gene>
    <name evidence="2" type="ORF">NDU88_005764</name>
</gene>
<proteinExistence type="predicted"/>